<sequence length="136" mass="15490">MSYLDDEIVKDFKQLNIEFEIPPEAEHDLIVEKINAIVPFFGNQIAWSQFKENTHIGPSPSQATLALLEKKIKEATKHNVIFIGDATKNAYSISATDLMQSLQIFSKTPQHTYILQKQLDWIACISFEGDIDFAIF</sequence>
<dbReference type="EMBL" id="WJZX01000141">
    <property type="protein sequence ID" value="MCF5657741.1"/>
    <property type="molecule type" value="Genomic_DNA"/>
</dbReference>
<accession>A0AAP2S571</accession>
<dbReference type="RefSeq" id="WP_015372347.1">
    <property type="nucleotide sequence ID" value="NZ_CP142150.1"/>
</dbReference>
<proteinExistence type="predicted"/>
<dbReference type="AlphaFoldDB" id="A0AAP2S571"/>
<evidence type="ECO:0000313" key="2">
    <source>
        <dbReference type="Proteomes" id="UP000814126"/>
    </source>
</evidence>
<organism evidence="1 2">
    <name type="scientific">Pseudomonas poae</name>
    <dbReference type="NCBI Taxonomy" id="200451"/>
    <lineage>
        <taxon>Bacteria</taxon>
        <taxon>Pseudomonadati</taxon>
        <taxon>Pseudomonadota</taxon>
        <taxon>Gammaproteobacteria</taxon>
        <taxon>Pseudomonadales</taxon>
        <taxon>Pseudomonadaceae</taxon>
        <taxon>Pseudomonas</taxon>
    </lineage>
</organism>
<evidence type="ECO:0000313" key="1">
    <source>
        <dbReference type="EMBL" id="MCF5657741.1"/>
    </source>
</evidence>
<comment type="caution">
    <text evidence="1">The sequence shown here is derived from an EMBL/GenBank/DDBJ whole genome shotgun (WGS) entry which is preliminary data.</text>
</comment>
<gene>
    <name evidence="1" type="ORF">GIV46_22280</name>
</gene>
<dbReference type="Proteomes" id="UP000814126">
    <property type="component" value="Unassembled WGS sequence"/>
</dbReference>
<reference evidence="1" key="1">
    <citation type="submission" date="2019-11" db="EMBL/GenBank/DDBJ databases">
        <title>Epiphytic Pseudomonas syringae from cherry orchards.</title>
        <authorList>
            <person name="Hulin M.T."/>
        </authorList>
    </citation>
    <scope>NUCLEOTIDE SEQUENCE</scope>
    <source>
        <strain evidence="1">PA-2-1F</strain>
    </source>
</reference>
<dbReference type="GeneID" id="45488085"/>
<name>A0AAP2S571_9PSED</name>
<protein>
    <submittedName>
        <fullName evidence="1">Uncharacterized protein</fullName>
    </submittedName>
</protein>